<keyword evidence="1" id="KW-0808">Transferase</keyword>
<dbReference type="Gene3D" id="3.40.1190.20">
    <property type="match status" value="1"/>
</dbReference>
<dbReference type="Proteomes" id="UP001174909">
    <property type="component" value="Unassembled WGS sequence"/>
</dbReference>
<dbReference type="PANTHER" id="PTHR10584:SF166">
    <property type="entry name" value="RIBOKINASE"/>
    <property type="match status" value="1"/>
</dbReference>
<evidence type="ECO:0000259" key="3">
    <source>
        <dbReference type="Pfam" id="PF00294"/>
    </source>
</evidence>
<dbReference type="Pfam" id="PF00294">
    <property type="entry name" value="PfkB"/>
    <property type="match status" value="1"/>
</dbReference>
<dbReference type="SUPFAM" id="SSF53613">
    <property type="entry name" value="Ribokinase-like"/>
    <property type="match status" value="1"/>
</dbReference>
<evidence type="ECO:0000256" key="1">
    <source>
        <dbReference type="ARBA" id="ARBA00022679"/>
    </source>
</evidence>
<dbReference type="InterPro" id="IPR011611">
    <property type="entry name" value="PfkB_dom"/>
</dbReference>
<reference evidence="4" key="1">
    <citation type="submission" date="2023-03" db="EMBL/GenBank/DDBJ databases">
        <authorList>
            <person name="Steffen K."/>
            <person name="Cardenas P."/>
        </authorList>
    </citation>
    <scope>NUCLEOTIDE SEQUENCE</scope>
</reference>
<comment type="caution">
    <text evidence="4">The sequence shown here is derived from an EMBL/GenBank/DDBJ whole genome shotgun (WGS) entry which is preliminary data.</text>
</comment>
<keyword evidence="2 4" id="KW-0418">Kinase</keyword>
<dbReference type="AlphaFoldDB" id="A0AA35VYD8"/>
<dbReference type="InterPro" id="IPR002173">
    <property type="entry name" value="Carboh/pur_kinase_PfkB_CS"/>
</dbReference>
<protein>
    <submittedName>
        <fullName evidence="4">Adenosine kinase</fullName>
    </submittedName>
</protein>
<dbReference type="CDD" id="cd01942">
    <property type="entry name" value="ribokinase_group_A"/>
    <property type="match status" value="1"/>
</dbReference>
<dbReference type="GO" id="GO:0016301">
    <property type="term" value="F:kinase activity"/>
    <property type="evidence" value="ECO:0007669"/>
    <property type="project" value="UniProtKB-KW"/>
</dbReference>
<dbReference type="PROSITE" id="PS00584">
    <property type="entry name" value="PFKB_KINASES_2"/>
    <property type="match status" value="1"/>
</dbReference>
<sequence length="326" mass="34671">MQILVSGSLAIDRIMTFNGRFGDHIVPERIHQINLSFTVEGFNAFFGGTAGNIAYSLAMLGQEPRIVAAIGSDYRDYFTWLADNGIATGDIRIVNEEATASAFIVTDSADNQITGFNPGAMKHATGFDFGKADPADTINIVSPGNLTDMTDFSADAYRAGIYTIFDPGQSLPAWDADGLAACIANSHLLIANDYEMALIAEKTGRDNAGLLDLTGVLVTTLGEQGVRVSIPEGQVIVPPVHTDNVVDPTGAGDAFRGGLILGLMHPVTAAHANEGGSFASITLRQLERAAQIGSACAHFAIQQPGTQEYRYTREELDAVLEQAYGR</sequence>
<feature type="domain" description="Carbohydrate kinase PfkB" evidence="3">
    <location>
        <begin position="32"/>
        <end position="308"/>
    </location>
</feature>
<accession>A0AA35VYD8</accession>
<evidence type="ECO:0000313" key="4">
    <source>
        <dbReference type="EMBL" id="CAI7998583.1"/>
    </source>
</evidence>
<dbReference type="PANTHER" id="PTHR10584">
    <property type="entry name" value="SUGAR KINASE"/>
    <property type="match status" value="1"/>
</dbReference>
<keyword evidence="5" id="KW-1185">Reference proteome</keyword>
<proteinExistence type="predicted"/>
<name>A0AA35VYD8_GEOBA</name>
<evidence type="ECO:0000313" key="5">
    <source>
        <dbReference type="Proteomes" id="UP001174909"/>
    </source>
</evidence>
<dbReference type="PROSITE" id="PS00583">
    <property type="entry name" value="PFKB_KINASES_1"/>
    <property type="match status" value="1"/>
</dbReference>
<dbReference type="GO" id="GO:0006796">
    <property type="term" value="P:phosphate-containing compound metabolic process"/>
    <property type="evidence" value="ECO:0007669"/>
    <property type="project" value="UniProtKB-ARBA"/>
</dbReference>
<evidence type="ECO:0000256" key="2">
    <source>
        <dbReference type="ARBA" id="ARBA00022777"/>
    </source>
</evidence>
<organism evidence="4 5">
    <name type="scientific">Geodia barretti</name>
    <name type="common">Barrett's horny sponge</name>
    <dbReference type="NCBI Taxonomy" id="519541"/>
    <lineage>
        <taxon>Eukaryota</taxon>
        <taxon>Metazoa</taxon>
        <taxon>Porifera</taxon>
        <taxon>Demospongiae</taxon>
        <taxon>Heteroscleromorpha</taxon>
        <taxon>Tetractinellida</taxon>
        <taxon>Astrophorina</taxon>
        <taxon>Geodiidae</taxon>
        <taxon>Geodia</taxon>
    </lineage>
</organism>
<dbReference type="EMBL" id="CASHTH010000351">
    <property type="protein sequence ID" value="CAI7998583.1"/>
    <property type="molecule type" value="Genomic_DNA"/>
</dbReference>
<gene>
    <name evidence="4" type="ORF">GBAR_LOCUS2478</name>
</gene>
<dbReference type="InterPro" id="IPR029056">
    <property type="entry name" value="Ribokinase-like"/>
</dbReference>